<feature type="compositionally biased region" description="Low complexity" evidence="3">
    <location>
        <begin position="36"/>
        <end position="45"/>
    </location>
</feature>
<dbReference type="WBParaSite" id="SMUV_0001096201-mRNA-1">
    <property type="protein sequence ID" value="SMUV_0001096201-mRNA-1"/>
    <property type="gene ID" value="SMUV_0001096201"/>
</dbReference>
<sequence length="652" mass="73669">MSQCEYHPSKKSKKRNRCSNKSHRKSNEHLRNEQPSSSGFSSSGSNFTNGYGLRMRPSCQMSSTFLQQQQCGSSNGSWCSRSNYSHSNMNYINNFQSTRRRNFRFPDSRQRMQFAQNVLQNTYINRPLNYNRLRENRRNVSGLYNFNESHLEPQSPVPISLANLAVHGPNEEESDIPGFAYDSSTRKYYKIQCESSGSVIGFRSSDFGKVRKEAERLRALKHAQDSWAVTKSGYSSLCSLTSLLEKREMAFRSVVPCIDLRSCLAESALVHAKSTPNYIQEVVTNNVDSLAGCQFLDVSKDGKTLFGCWAVKESSYLGGGRLPSRFIALDVSCDFDIIKKSGLANDHGKVANGSDGKNTYGLQFKAPNVVHEVDPIFVDMVIAPYDSDVTCVLYVTASSHFTRGKLATLCHVIVEPIPELCTTEGLEFSNSPVYNMRWTSKNEIWSCAWNSEKMRLGLGMEESTMIVDVLSDKNFRISSRKKNVLSQQFSQNGEILFMGLRGEDMVCSDLRLKSRHIVNTFEGSNSVGWIKLLHNHPYSLLTDNFAGELNLWDLRMGRKLMSFKGHKNSHYRLPCFVDDDEHFVFAVGEDGIARGWSMRTGDLLCALPSPRPVEEKSEYTRIVYSDRWGGREGNSAVLLAVKGDIRVHELKF</sequence>
<dbReference type="SUPFAM" id="SSF50978">
    <property type="entry name" value="WD40 repeat-like"/>
    <property type="match status" value="1"/>
</dbReference>
<protein>
    <submittedName>
        <fullName evidence="5">WD_REPEATS_REGION domain-containing protein</fullName>
    </submittedName>
</protein>
<organism evidence="4 5">
    <name type="scientific">Syphacia muris</name>
    <dbReference type="NCBI Taxonomy" id="451379"/>
    <lineage>
        <taxon>Eukaryota</taxon>
        <taxon>Metazoa</taxon>
        <taxon>Ecdysozoa</taxon>
        <taxon>Nematoda</taxon>
        <taxon>Chromadorea</taxon>
        <taxon>Rhabditida</taxon>
        <taxon>Spirurina</taxon>
        <taxon>Oxyuridomorpha</taxon>
        <taxon>Oxyuroidea</taxon>
        <taxon>Oxyuridae</taxon>
        <taxon>Syphacia</taxon>
    </lineage>
</organism>
<dbReference type="PANTHER" id="PTHR44472">
    <property type="entry name" value="DDB1- AND CUL4-ASSOCIATED FACTOR 4-RELATED"/>
    <property type="match status" value="1"/>
</dbReference>
<evidence type="ECO:0000313" key="5">
    <source>
        <dbReference type="WBParaSite" id="SMUV_0001096201-mRNA-1"/>
    </source>
</evidence>
<dbReference type="AlphaFoldDB" id="A0A0N5B110"/>
<proteinExistence type="predicted"/>
<keyword evidence="2" id="KW-0677">Repeat</keyword>
<keyword evidence="4" id="KW-1185">Reference proteome</keyword>
<evidence type="ECO:0000256" key="2">
    <source>
        <dbReference type="ARBA" id="ARBA00022737"/>
    </source>
</evidence>
<evidence type="ECO:0000256" key="1">
    <source>
        <dbReference type="ARBA" id="ARBA00022574"/>
    </source>
</evidence>
<dbReference type="STRING" id="451379.A0A0N5B110"/>
<feature type="compositionally biased region" description="Basic residues" evidence="3">
    <location>
        <begin position="9"/>
        <end position="24"/>
    </location>
</feature>
<accession>A0A0N5B110</accession>
<keyword evidence="1" id="KW-0853">WD repeat</keyword>
<feature type="region of interest" description="Disordered" evidence="3">
    <location>
        <begin position="1"/>
        <end position="47"/>
    </location>
</feature>
<dbReference type="PANTHER" id="PTHR44472:SF1">
    <property type="entry name" value="DDB1 AND CUL4 ASSOCIATED FACTOR 4"/>
    <property type="match status" value="1"/>
</dbReference>
<dbReference type="Pfam" id="PF23761">
    <property type="entry name" value="Beta-prop_DCAF4"/>
    <property type="match status" value="1"/>
</dbReference>
<dbReference type="InterPro" id="IPR036322">
    <property type="entry name" value="WD40_repeat_dom_sf"/>
</dbReference>
<evidence type="ECO:0000256" key="3">
    <source>
        <dbReference type="SAM" id="MobiDB-lite"/>
    </source>
</evidence>
<dbReference type="InterPro" id="IPR015943">
    <property type="entry name" value="WD40/YVTN_repeat-like_dom_sf"/>
</dbReference>
<evidence type="ECO:0000313" key="4">
    <source>
        <dbReference type="Proteomes" id="UP000046393"/>
    </source>
</evidence>
<dbReference type="GO" id="GO:0080008">
    <property type="term" value="C:Cul4-RING E3 ubiquitin ligase complex"/>
    <property type="evidence" value="ECO:0007669"/>
    <property type="project" value="TreeGrafter"/>
</dbReference>
<reference evidence="5" key="1">
    <citation type="submission" date="2017-02" db="UniProtKB">
        <authorList>
            <consortium name="WormBaseParasite"/>
        </authorList>
    </citation>
    <scope>IDENTIFICATION</scope>
</reference>
<name>A0A0N5B110_9BILA</name>
<dbReference type="Gene3D" id="2.130.10.10">
    <property type="entry name" value="YVTN repeat-like/Quinoprotein amine dehydrogenase"/>
    <property type="match status" value="1"/>
</dbReference>
<dbReference type="Proteomes" id="UP000046393">
    <property type="component" value="Unplaced"/>
</dbReference>
<dbReference type="InterPro" id="IPR052254">
    <property type="entry name" value="CUL4-DDB1_E3_ligase_receptor"/>
</dbReference>